<evidence type="ECO:0000313" key="2">
    <source>
        <dbReference type="Proteomes" id="UP000430404"/>
    </source>
</evidence>
<sequence length="116" mass="13727">MGFLHLCAIKIFPMILEIEVVISQIRQNLDREYELFKHSQSYQTYKNSEIQIKAQFVSHALKAIKYPHTHFIPLGGGIYKVLNFDHFELELNLFSTPSFRNRNAFTEWMSKNLFSK</sequence>
<organism evidence="1 2">
    <name type="scientific">Acinetobacter proteolyticus</name>
    <dbReference type="NCBI Taxonomy" id="1776741"/>
    <lineage>
        <taxon>Bacteria</taxon>
        <taxon>Pseudomonadati</taxon>
        <taxon>Pseudomonadota</taxon>
        <taxon>Gammaproteobacteria</taxon>
        <taxon>Moraxellales</taxon>
        <taxon>Moraxellaceae</taxon>
        <taxon>Acinetobacter</taxon>
    </lineage>
</organism>
<reference evidence="1 2" key="1">
    <citation type="submission" date="2019-10" db="EMBL/GenBank/DDBJ databases">
        <authorList>
            <person name="Karimi E."/>
        </authorList>
    </citation>
    <scope>NUCLEOTIDE SEQUENCE [LARGE SCALE GENOMIC DNA]</scope>
    <source>
        <strain evidence="1">Acinetobacter sp. 8BE</strain>
    </source>
</reference>
<accession>A0A653JZY7</accession>
<evidence type="ECO:0000313" key="1">
    <source>
        <dbReference type="EMBL" id="VXA53980.1"/>
    </source>
</evidence>
<protein>
    <submittedName>
        <fullName evidence="1">Uncharacterized protein</fullName>
    </submittedName>
</protein>
<dbReference type="Proteomes" id="UP000430404">
    <property type="component" value="Unassembled WGS sequence"/>
</dbReference>
<proteinExistence type="predicted"/>
<name>A0A653JZY7_9GAMM</name>
<gene>
    <name evidence="1" type="ORF">ACI8B_110053</name>
</gene>
<dbReference type="EMBL" id="CABWKZ010000003">
    <property type="protein sequence ID" value="VXA53980.1"/>
    <property type="molecule type" value="Genomic_DNA"/>
</dbReference>
<dbReference type="AlphaFoldDB" id="A0A653JZY7"/>